<evidence type="ECO:0000313" key="3">
    <source>
        <dbReference type="Proteomes" id="UP000887562"/>
    </source>
</evidence>
<feature type="region of interest" description="Disordered" evidence="2">
    <location>
        <begin position="904"/>
        <end position="928"/>
    </location>
</feature>
<feature type="compositionally biased region" description="Basic and acidic residues" evidence="2">
    <location>
        <begin position="561"/>
        <end position="576"/>
    </location>
</feature>
<feature type="coiled-coil region" evidence="1">
    <location>
        <begin position="321"/>
        <end position="348"/>
    </location>
</feature>
<feature type="compositionally biased region" description="Low complexity" evidence="2">
    <location>
        <begin position="685"/>
        <end position="701"/>
    </location>
</feature>
<sequence>MTDISEKLSEIERNIQEGETMLTVLRRLPESEETNDQIKRFQELVRQLEEYKERYKALQASPLNDFEAQLEALRDKHERIKMLLGRSALGETKPSSPPPKSHLSHDDHECTSPVLYSKDDSVSSRATNTGAPENSEQLADSYNIEPSEWRLHYENQTRQLSSMLSQIARFQEMVGRLSNLVIGLDMTEAVNLLSDVGQRFTEVHLRLLSLQTAYETVCNGEDPSNGFKATQLKDLRGFLISLGRSLEVTKECFFTVASIVRKTLHESSASDASSDQTANGLSQPVPPALNPEPGEPETVSAAAPTAGALPNEEESDYSKKQKRMELTIAQLYKQREALLNQLAEARAKANGSTSSSKDGCGNTSELISSAPFSSVDRTSNKHASTSLSSADAAASDPLPILKRLQARKEHLEELRGELRSFTFPNGDEAPPQAVTSTASEINRQLTSLSSNVLQASGVSIKVPPPRPRTSPHVTVKTSATGIATSNLASAEASLPTSFLASEPPTPRHSTQDISSVASNDSDVVTQKCEVVTFQEPEATYLDNTERLYKSMREARIWREEHRKAPTDSPVGDKEGDMTSTNGRLRNGGLSESTSCIDATAMATWGGDSDREGNDIEDVMVVGGEYIEDVPSIVSSRSSRANRRFITTSACSVNDGDGSSSRGCLGVHTDPQESSVGISLPHLGHSPSPRTGGSGTVTTTRPQQRRQTSRPSQPSHRGMAESSFEEYALTKSLAAKIANLEFKVEQLTQTCQLLVTENARLSSALSVLLASQRLPPIAGAANSDWPASSHGGAAFANLQQPLLSISTGGLFSSPVPPFRPSDSASGLPSVQSLAPAPLTPTLHAQPSPSLEKALDQVQMLTAQVIEQHSRMNQLQNDLHVALQQQQQHFAGGGDVVSVNQHLASASGMRSYQTPTQPSSGQGTRRDSYQPQVAGLSSLMALQATTDLQSHQPSAGRPPAKFDWSALYLKPYLPIRQRSSNHHILSRSQWNPNPSQMPFFTTYHPTPALSQLASTPYLVFAPLVPTHAFSDSMKRTLATMTELRHIPCLSTLSPGISLYHLANVFSRFSIN</sequence>
<accession>A0A915EXY8</accession>
<dbReference type="AlphaFoldDB" id="A0A915EXY8"/>
<evidence type="ECO:0000313" key="4">
    <source>
        <dbReference type="WBParaSite" id="maker-E.canG7_contigs_3282-snap-gene-0.6-mRNA-1"/>
    </source>
</evidence>
<organism evidence="3 4">
    <name type="scientific">Echinococcus canadensis</name>
    <dbReference type="NCBI Taxonomy" id="519352"/>
    <lineage>
        <taxon>Eukaryota</taxon>
        <taxon>Metazoa</taxon>
        <taxon>Spiralia</taxon>
        <taxon>Lophotrochozoa</taxon>
        <taxon>Platyhelminthes</taxon>
        <taxon>Cestoda</taxon>
        <taxon>Eucestoda</taxon>
        <taxon>Cyclophyllidea</taxon>
        <taxon>Taeniidae</taxon>
        <taxon>Echinococcus</taxon>
        <taxon>Echinococcus canadensis group</taxon>
    </lineage>
</organism>
<proteinExistence type="predicted"/>
<reference evidence="4" key="1">
    <citation type="submission" date="2022-11" db="UniProtKB">
        <authorList>
            <consortium name="WormBaseParasite"/>
        </authorList>
    </citation>
    <scope>IDENTIFICATION</scope>
</reference>
<keyword evidence="1" id="KW-0175">Coiled coil</keyword>
<name>A0A915EXY8_9CEST</name>
<protein>
    <submittedName>
        <fullName evidence="4">Uncharacterized protein</fullName>
    </submittedName>
</protein>
<feature type="region of interest" description="Disordered" evidence="2">
    <location>
        <begin position="268"/>
        <end position="320"/>
    </location>
</feature>
<keyword evidence="3" id="KW-1185">Reference proteome</keyword>
<dbReference type="Proteomes" id="UP000887562">
    <property type="component" value="Unplaced"/>
</dbReference>
<evidence type="ECO:0000256" key="2">
    <source>
        <dbReference type="SAM" id="MobiDB-lite"/>
    </source>
</evidence>
<feature type="coiled-coil region" evidence="1">
    <location>
        <begin position="1"/>
        <end position="83"/>
    </location>
</feature>
<feature type="compositionally biased region" description="Polar residues" evidence="2">
    <location>
        <begin position="904"/>
        <end position="921"/>
    </location>
</feature>
<feature type="compositionally biased region" description="Polar residues" evidence="2">
    <location>
        <begin position="821"/>
        <end position="831"/>
    </location>
</feature>
<evidence type="ECO:0000256" key="1">
    <source>
        <dbReference type="SAM" id="Coils"/>
    </source>
</evidence>
<dbReference type="WBParaSite" id="maker-E.canG7_contigs_3282-snap-gene-0.6-mRNA-1">
    <property type="protein sequence ID" value="maker-E.canG7_contigs_3282-snap-gene-0.6-mRNA-1"/>
    <property type="gene ID" value="EcG7_07541"/>
</dbReference>
<feature type="region of interest" description="Disordered" evidence="2">
    <location>
        <begin position="649"/>
        <end position="721"/>
    </location>
</feature>
<feature type="region of interest" description="Disordered" evidence="2">
    <location>
        <begin position="85"/>
        <end position="140"/>
    </location>
</feature>
<feature type="region of interest" description="Disordered" evidence="2">
    <location>
        <begin position="371"/>
        <end position="393"/>
    </location>
</feature>
<feature type="coiled-coil region" evidence="1">
    <location>
        <begin position="729"/>
        <end position="756"/>
    </location>
</feature>
<feature type="compositionally biased region" description="Polar residues" evidence="2">
    <location>
        <begin position="123"/>
        <end position="140"/>
    </location>
</feature>
<feature type="compositionally biased region" description="Polar residues" evidence="2">
    <location>
        <begin position="649"/>
        <end position="661"/>
    </location>
</feature>
<feature type="compositionally biased region" description="Low complexity" evidence="2">
    <location>
        <begin position="383"/>
        <end position="393"/>
    </location>
</feature>
<feature type="compositionally biased region" description="Polar residues" evidence="2">
    <location>
        <begin position="577"/>
        <end position="591"/>
    </location>
</feature>
<feature type="region of interest" description="Disordered" evidence="2">
    <location>
        <begin position="561"/>
        <end position="591"/>
    </location>
</feature>
<feature type="region of interest" description="Disordered" evidence="2">
    <location>
        <begin position="813"/>
        <end position="849"/>
    </location>
</feature>